<accession>A0A9X3MZV0</accession>
<proteinExistence type="predicted"/>
<reference evidence="2" key="1">
    <citation type="submission" date="2022-10" db="EMBL/GenBank/DDBJ databases">
        <title>The WGS of Solirubrobacter ginsenosidimutans DSM 21036.</title>
        <authorList>
            <person name="Jiang Z."/>
        </authorList>
    </citation>
    <scope>NUCLEOTIDE SEQUENCE</scope>
    <source>
        <strain evidence="2">DSM 21036</strain>
    </source>
</reference>
<dbReference type="Proteomes" id="UP001149140">
    <property type="component" value="Unassembled WGS sequence"/>
</dbReference>
<evidence type="ECO:0000313" key="2">
    <source>
        <dbReference type="EMBL" id="MDA0164345.1"/>
    </source>
</evidence>
<evidence type="ECO:0000259" key="1">
    <source>
        <dbReference type="Pfam" id="PF13460"/>
    </source>
</evidence>
<name>A0A9X3MZV0_9ACTN</name>
<evidence type="ECO:0000313" key="3">
    <source>
        <dbReference type="Proteomes" id="UP001149140"/>
    </source>
</evidence>
<keyword evidence="3" id="KW-1185">Reference proteome</keyword>
<dbReference type="PANTHER" id="PTHR47129">
    <property type="entry name" value="QUINONE OXIDOREDUCTASE 2"/>
    <property type="match status" value="1"/>
</dbReference>
<comment type="caution">
    <text evidence="2">The sequence shown here is derived from an EMBL/GenBank/DDBJ whole genome shotgun (WGS) entry which is preliminary data.</text>
</comment>
<protein>
    <submittedName>
        <fullName evidence="2">NAD(P)H-binding protein</fullName>
    </submittedName>
</protein>
<dbReference type="InterPro" id="IPR036291">
    <property type="entry name" value="NAD(P)-bd_dom_sf"/>
</dbReference>
<organism evidence="2 3">
    <name type="scientific">Solirubrobacter ginsenosidimutans</name>
    <dbReference type="NCBI Taxonomy" id="490573"/>
    <lineage>
        <taxon>Bacteria</taxon>
        <taxon>Bacillati</taxon>
        <taxon>Actinomycetota</taxon>
        <taxon>Thermoleophilia</taxon>
        <taxon>Solirubrobacterales</taxon>
        <taxon>Solirubrobacteraceae</taxon>
        <taxon>Solirubrobacter</taxon>
    </lineage>
</organism>
<sequence length="292" mass="30860">MSLIVTGAAGHLGRLVTERLLTRVPPEDLILVTRRPDALRELGARGADVRYGDFDRQHSLRAAFAGGERMLLISTDAVGHRVRQHRAAIDAAAAAGVRHVVFTSIVNPVAANPLGANAWEQGMTESMLERSGLAWTSLRFGTFAELWLPHAATAVKNGQLVTNSGRGRMAPISRADCAEAAAVALTTDGRSHKTYDIVGPEALAPTGLAALYAEVSGKSVKVVTLTDAIMQSMLVAIGTPVSTSLAITGFGRAVRHGYFDVAGHAFERLTGRSPVTLRDVLVAQRADLLGVA</sequence>
<dbReference type="InterPro" id="IPR016040">
    <property type="entry name" value="NAD(P)-bd_dom"/>
</dbReference>
<dbReference type="EMBL" id="JAPDOD010000033">
    <property type="protein sequence ID" value="MDA0164345.1"/>
    <property type="molecule type" value="Genomic_DNA"/>
</dbReference>
<dbReference type="RefSeq" id="WP_270043599.1">
    <property type="nucleotide sequence ID" value="NZ_JAPDOD010000033.1"/>
</dbReference>
<dbReference type="Pfam" id="PF13460">
    <property type="entry name" value="NAD_binding_10"/>
    <property type="match status" value="1"/>
</dbReference>
<dbReference type="InterPro" id="IPR052718">
    <property type="entry name" value="NmrA-type_oxidoreductase"/>
</dbReference>
<dbReference type="Gene3D" id="3.40.50.720">
    <property type="entry name" value="NAD(P)-binding Rossmann-like Domain"/>
    <property type="match status" value="1"/>
</dbReference>
<feature type="domain" description="NAD(P)-binding" evidence="1">
    <location>
        <begin position="7"/>
        <end position="187"/>
    </location>
</feature>
<dbReference type="Gene3D" id="3.90.25.10">
    <property type="entry name" value="UDP-galactose 4-epimerase, domain 1"/>
    <property type="match status" value="1"/>
</dbReference>
<dbReference type="PANTHER" id="PTHR47129:SF1">
    <property type="entry name" value="NMRA-LIKE DOMAIN-CONTAINING PROTEIN"/>
    <property type="match status" value="1"/>
</dbReference>
<dbReference type="SUPFAM" id="SSF51735">
    <property type="entry name" value="NAD(P)-binding Rossmann-fold domains"/>
    <property type="match status" value="1"/>
</dbReference>
<gene>
    <name evidence="2" type="ORF">OM076_29010</name>
</gene>
<dbReference type="AlphaFoldDB" id="A0A9X3MZV0"/>